<dbReference type="EMBL" id="CAUOFW020009390">
    <property type="protein sequence ID" value="CAK9185610.1"/>
    <property type="molecule type" value="Genomic_DNA"/>
</dbReference>
<protein>
    <submittedName>
        <fullName evidence="1">Uncharacterized protein</fullName>
    </submittedName>
</protein>
<evidence type="ECO:0000313" key="2">
    <source>
        <dbReference type="Proteomes" id="UP001642360"/>
    </source>
</evidence>
<organism evidence="1 2">
    <name type="scientific">Ilex paraguariensis</name>
    <name type="common">yerba mate</name>
    <dbReference type="NCBI Taxonomy" id="185542"/>
    <lineage>
        <taxon>Eukaryota</taxon>
        <taxon>Viridiplantae</taxon>
        <taxon>Streptophyta</taxon>
        <taxon>Embryophyta</taxon>
        <taxon>Tracheophyta</taxon>
        <taxon>Spermatophyta</taxon>
        <taxon>Magnoliopsida</taxon>
        <taxon>eudicotyledons</taxon>
        <taxon>Gunneridae</taxon>
        <taxon>Pentapetalae</taxon>
        <taxon>asterids</taxon>
        <taxon>campanulids</taxon>
        <taxon>Aquifoliales</taxon>
        <taxon>Aquifoliaceae</taxon>
        <taxon>Ilex</taxon>
    </lineage>
</organism>
<sequence>MCRRPQRWSDLVTFASQIGGSCFSDLIEIWWLCHRRPQRWSDLVAVVWWLCGKGLRCGGYGQWNGGCGGDGKWLWCWLWVVVVVTVTVTEYLIELYNFFYLICNPNSNSKLPQIKKSEFKPNLSEFNLDCSSTSGSG</sequence>
<reference evidence="1 2" key="1">
    <citation type="submission" date="2024-02" db="EMBL/GenBank/DDBJ databases">
        <authorList>
            <person name="Vignale AGUSTIN F."/>
            <person name="Sosa J E."/>
            <person name="Modenutti C."/>
        </authorList>
    </citation>
    <scope>NUCLEOTIDE SEQUENCE [LARGE SCALE GENOMIC DNA]</scope>
</reference>
<gene>
    <name evidence="1" type="ORF">ILEXP_LOCUS56029</name>
</gene>
<dbReference type="AlphaFoldDB" id="A0ABC8UX31"/>
<proteinExistence type="predicted"/>
<evidence type="ECO:0000313" key="1">
    <source>
        <dbReference type="EMBL" id="CAK9185610.1"/>
    </source>
</evidence>
<name>A0ABC8UX31_9AQUA</name>
<keyword evidence="2" id="KW-1185">Reference proteome</keyword>
<accession>A0ABC8UX31</accession>
<dbReference type="Proteomes" id="UP001642360">
    <property type="component" value="Unassembled WGS sequence"/>
</dbReference>
<comment type="caution">
    <text evidence="1">The sequence shown here is derived from an EMBL/GenBank/DDBJ whole genome shotgun (WGS) entry which is preliminary data.</text>
</comment>
<dbReference type="PROSITE" id="PS51257">
    <property type="entry name" value="PROKAR_LIPOPROTEIN"/>
    <property type="match status" value="1"/>
</dbReference>